<protein>
    <recommendedName>
        <fullName evidence="3">Pentatricopeptide repeat-containing protein</fullName>
    </recommendedName>
</protein>
<dbReference type="Gene3D" id="1.25.40.10">
    <property type="entry name" value="Tetratricopeptide repeat domain"/>
    <property type="match status" value="1"/>
</dbReference>
<comment type="caution">
    <text evidence="1">The sequence shown here is derived from an EMBL/GenBank/DDBJ whole genome shotgun (WGS) entry which is preliminary data.</text>
</comment>
<keyword evidence="2" id="KW-1185">Reference proteome</keyword>
<dbReference type="Proteomes" id="UP000886595">
    <property type="component" value="Unassembled WGS sequence"/>
</dbReference>
<dbReference type="EMBL" id="JAAMPC010000007">
    <property type="protein sequence ID" value="KAG2302179.1"/>
    <property type="molecule type" value="Genomic_DNA"/>
</dbReference>
<organism evidence="1 2">
    <name type="scientific">Brassica carinata</name>
    <name type="common">Ethiopian mustard</name>
    <name type="synonym">Abyssinian cabbage</name>
    <dbReference type="NCBI Taxonomy" id="52824"/>
    <lineage>
        <taxon>Eukaryota</taxon>
        <taxon>Viridiplantae</taxon>
        <taxon>Streptophyta</taxon>
        <taxon>Embryophyta</taxon>
        <taxon>Tracheophyta</taxon>
        <taxon>Spermatophyta</taxon>
        <taxon>Magnoliopsida</taxon>
        <taxon>eudicotyledons</taxon>
        <taxon>Gunneridae</taxon>
        <taxon>Pentapetalae</taxon>
        <taxon>rosids</taxon>
        <taxon>malvids</taxon>
        <taxon>Brassicales</taxon>
        <taxon>Brassicaceae</taxon>
        <taxon>Brassiceae</taxon>
        <taxon>Brassica</taxon>
    </lineage>
</organism>
<evidence type="ECO:0000313" key="1">
    <source>
        <dbReference type="EMBL" id="KAG2302179.1"/>
    </source>
</evidence>
<evidence type="ECO:0000313" key="2">
    <source>
        <dbReference type="Proteomes" id="UP000886595"/>
    </source>
</evidence>
<evidence type="ECO:0008006" key="3">
    <source>
        <dbReference type="Google" id="ProtNLM"/>
    </source>
</evidence>
<dbReference type="InterPro" id="IPR011990">
    <property type="entry name" value="TPR-like_helical_dom_sf"/>
</dbReference>
<proteinExistence type="predicted"/>
<accession>A0A8X7S800</accession>
<dbReference type="OrthoDB" id="185373at2759"/>
<dbReference type="AlphaFoldDB" id="A0A8X7S800"/>
<reference evidence="1 2" key="1">
    <citation type="submission" date="2020-02" db="EMBL/GenBank/DDBJ databases">
        <authorList>
            <person name="Ma Q."/>
            <person name="Huang Y."/>
            <person name="Song X."/>
            <person name="Pei D."/>
        </authorList>
    </citation>
    <scope>NUCLEOTIDE SEQUENCE [LARGE SCALE GENOMIC DNA]</scope>
    <source>
        <strain evidence="1">Sxm20200214</strain>
        <tissue evidence="1">Leaf</tissue>
    </source>
</reference>
<sequence>MRSLTQQFLMFNPSREELRRFLVCTKERWLRTGWKPDAIAFSVLGKMFGEAGDYDGIRYVLQEMKSMDVVVYNTLLKAIIRRAGKPGLARKARWAKDACQLWEEMKAKKWPL</sequence>
<gene>
    <name evidence="1" type="ORF">Bca52824_030830</name>
</gene>
<name>A0A8X7S800_BRACI</name>